<feature type="compositionally biased region" description="Polar residues" evidence="1">
    <location>
        <begin position="131"/>
        <end position="143"/>
    </location>
</feature>
<keyword evidence="3" id="KW-1185">Reference proteome</keyword>
<comment type="caution">
    <text evidence="2">The sequence shown here is derived from an EMBL/GenBank/DDBJ whole genome shotgun (WGS) entry which is preliminary data.</text>
</comment>
<name>A0A9N9ANX6_9GLOM</name>
<evidence type="ECO:0000313" key="3">
    <source>
        <dbReference type="Proteomes" id="UP000789342"/>
    </source>
</evidence>
<evidence type="ECO:0000256" key="1">
    <source>
        <dbReference type="SAM" id="MobiDB-lite"/>
    </source>
</evidence>
<accession>A0A9N9ANX6</accession>
<evidence type="ECO:0000313" key="2">
    <source>
        <dbReference type="EMBL" id="CAG8537077.1"/>
    </source>
</evidence>
<dbReference type="Proteomes" id="UP000789342">
    <property type="component" value="Unassembled WGS sequence"/>
</dbReference>
<proteinExistence type="predicted"/>
<protein>
    <submittedName>
        <fullName evidence="2">1356_t:CDS:1</fullName>
    </submittedName>
</protein>
<feature type="region of interest" description="Disordered" evidence="1">
    <location>
        <begin position="131"/>
        <end position="153"/>
    </location>
</feature>
<dbReference type="AlphaFoldDB" id="A0A9N9ANX6"/>
<organism evidence="2 3">
    <name type="scientific">Acaulospora morrowiae</name>
    <dbReference type="NCBI Taxonomy" id="94023"/>
    <lineage>
        <taxon>Eukaryota</taxon>
        <taxon>Fungi</taxon>
        <taxon>Fungi incertae sedis</taxon>
        <taxon>Mucoromycota</taxon>
        <taxon>Glomeromycotina</taxon>
        <taxon>Glomeromycetes</taxon>
        <taxon>Diversisporales</taxon>
        <taxon>Acaulosporaceae</taxon>
        <taxon>Acaulospora</taxon>
    </lineage>
</organism>
<dbReference type="EMBL" id="CAJVPV010002828">
    <property type="protein sequence ID" value="CAG8537077.1"/>
    <property type="molecule type" value="Genomic_DNA"/>
</dbReference>
<feature type="compositionally biased region" description="Low complexity" evidence="1">
    <location>
        <begin position="20"/>
        <end position="62"/>
    </location>
</feature>
<gene>
    <name evidence="2" type="ORF">AMORRO_LOCUS4947</name>
</gene>
<feature type="compositionally biased region" description="Polar residues" evidence="1">
    <location>
        <begin position="1"/>
        <end position="18"/>
    </location>
</feature>
<feature type="region of interest" description="Disordered" evidence="1">
    <location>
        <begin position="1"/>
        <end position="75"/>
    </location>
</feature>
<sequence length="248" mass="27022">MTRSPTVVKTSTGITASPTAPRSISPSKPSSRNSSPASPRPSSLANLSTSSLSRSLQPSTVSTASPSQSRTHYDLSPSRPLVVYLTETATYYSTPSAGIVERNEITQEVIYGENDFEGQNLGTGNVGESTYDSNCEGQGQELVNSGDVDEGRPSSGNYVVGRRELNTPNESQRLLLTEQALYRDNPVLGVQVAIKLAGVEEMIAKKVLRGEDQDKLSITQWRRLCITFVILSFLEMKMSLKFVFPHML</sequence>
<reference evidence="2" key="1">
    <citation type="submission" date="2021-06" db="EMBL/GenBank/DDBJ databases">
        <authorList>
            <person name="Kallberg Y."/>
            <person name="Tangrot J."/>
            <person name="Rosling A."/>
        </authorList>
    </citation>
    <scope>NUCLEOTIDE SEQUENCE</scope>
    <source>
        <strain evidence="2">CL551</strain>
    </source>
</reference>